<gene>
    <name evidence="1" type="ORF">OPS25_09240</name>
</gene>
<dbReference type="CDD" id="cd10787">
    <property type="entry name" value="LamB_YcsF_like"/>
    <property type="match status" value="1"/>
</dbReference>
<dbReference type="Gene3D" id="3.20.20.370">
    <property type="entry name" value="Glycoside hydrolase/deacetylase"/>
    <property type="match status" value="1"/>
</dbReference>
<dbReference type="EMBL" id="JAPFRD010000010">
    <property type="protein sequence ID" value="MCW8108679.1"/>
    <property type="molecule type" value="Genomic_DNA"/>
</dbReference>
<dbReference type="PANTHER" id="PTHR30292">
    <property type="entry name" value="UNCHARACTERIZED PROTEIN YBGL-RELATED"/>
    <property type="match status" value="1"/>
</dbReference>
<comment type="caution">
    <text evidence="1">The sequence shown here is derived from an EMBL/GenBank/DDBJ whole genome shotgun (WGS) entry which is preliminary data.</text>
</comment>
<dbReference type="Proteomes" id="UP001142810">
    <property type="component" value="Unassembled WGS sequence"/>
</dbReference>
<dbReference type="NCBIfam" id="NF003816">
    <property type="entry name" value="PRK05406.1-5"/>
    <property type="match status" value="1"/>
</dbReference>
<dbReference type="InterPro" id="IPR011330">
    <property type="entry name" value="Glyco_hydro/deAcase_b/a-brl"/>
</dbReference>
<protein>
    <submittedName>
        <fullName evidence="1">5-oxoprolinase subunit PxpA</fullName>
    </submittedName>
</protein>
<dbReference type="RefSeq" id="WP_265617428.1">
    <property type="nucleotide sequence ID" value="NZ_JAPFRD010000010.1"/>
</dbReference>
<dbReference type="InterPro" id="IPR005501">
    <property type="entry name" value="LamB/YcsF/PxpA-like"/>
</dbReference>
<name>A0ABT3P7H0_9ALTE</name>
<dbReference type="NCBIfam" id="NF003814">
    <property type="entry name" value="PRK05406.1-3"/>
    <property type="match status" value="1"/>
</dbReference>
<accession>A0ABT3P7H0</accession>
<dbReference type="Pfam" id="PF03746">
    <property type="entry name" value="LamB_YcsF"/>
    <property type="match status" value="1"/>
</dbReference>
<reference evidence="1" key="1">
    <citation type="submission" date="2022-11" db="EMBL/GenBank/DDBJ databases">
        <title>Alteromonas sp. nov., isolated from sea water of the Qingdao.</title>
        <authorList>
            <person name="Wang Q."/>
        </authorList>
    </citation>
    <scope>NUCLEOTIDE SEQUENCE</scope>
    <source>
        <strain evidence="1">ASW11-7</strain>
    </source>
</reference>
<evidence type="ECO:0000313" key="2">
    <source>
        <dbReference type="Proteomes" id="UP001142810"/>
    </source>
</evidence>
<sequence>MKLNCDLGESFGAWRMPVEEAIMPIIDQANIACGFHAGDPLAIQQALRLAKLHNVEVGAHPAYPDLQGFGRRSLAMNAEEIIAMLHYQISALHGMAVCEEIAISFVKPHGALYNDMLRLPLVRHAVMDAVANFKGANLELVMPAHPDFNLFQKEGLDKGVTIRFEAFADRCYTDQGALVSRREKHAVLSFEKALQQSKKLIQEGCVITESGNSLLLHAETLCVHGDTHDAIKMAQALRHLIDNPDTAV</sequence>
<keyword evidence="2" id="KW-1185">Reference proteome</keyword>
<proteinExistence type="predicted"/>
<organism evidence="1 2">
    <name type="scientific">Alteromonas aquimaris</name>
    <dbReference type="NCBI Taxonomy" id="2998417"/>
    <lineage>
        <taxon>Bacteria</taxon>
        <taxon>Pseudomonadati</taxon>
        <taxon>Pseudomonadota</taxon>
        <taxon>Gammaproteobacteria</taxon>
        <taxon>Alteromonadales</taxon>
        <taxon>Alteromonadaceae</taxon>
        <taxon>Alteromonas/Salinimonas group</taxon>
        <taxon>Alteromonas</taxon>
    </lineage>
</organism>
<dbReference type="PANTHER" id="PTHR30292:SF0">
    <property type="entry name" value="5-OXOPROLINASE SUBUNIT A"/>
    <property type="match status" value="1"/>
</dbReference>
<evidence type="ECO:0000313" key="1">
    <source>
        <dbReference type="EMBL" id="MCW8108679.1"/>
    </source>
</evidence>
<dbReference type="SUPFAM" id="SSF88713">
    <property type="entry name" value="Glycoside hydrolase/deacetylase"/>
    <property type="match status" value="1"/>
</dbReference>